<accession>A0A8S0Q581</accession>
<keyword evidence="3" id="KW-1185">Reference proteome</keyword>
<protein>
    <submittedName>
        <fullName evidence="2">Uncharacterized protein</fullName>
    </submittedName>
</protein>
<dbReference type="Proteomes" id="UP000594638">
    <property type="component" value="Unassembled WGS sequence"/>
</dbReference>
<organism evidence="2 3">
    <name type="scientific">Olea europaea subsp. europaea</name>
    <dbReference type="NCBI Taxonomy" id="158383"/>
    <lineage>
        <taxon>Eukaryota</taxon>
        <taxon>Viridiplantae</taxon>
        <taxon>Streptophyta</taxon>
        <taxon>Embryophyta</taxon>
        <taxon>Tracheophyta</taxon>
        <taxon>Spermatophyta</taxon>
        <taxon>Magnoliopsida</taxon>
        <taxon>eudicotyledons</taxon>
        <taxon>Gunneridae</taxon>
        <taxon>Pentapetalae</taxon>
        <taxon>asterids</taxon>
        <taxon>lamiids</taxon>
        <taxon>Lamiales</taxon>
        <taxon>Oleaceae</taxon>
        <taxon>Oleeae</taxon>
        <taxon>Olea</taxon>
    </lineage>
</organism>
<reference evidence="2 3" key="1">
    <citation type="submission" date="2019-12" db="EMBL/GenBank/DDBJ databases">
        <authorList>
            <person name="Alioto T."/>
            <person name="Alioto T."/>
            <person name="Gomez Garrido J."/>
        </authorList>
    </citation>
    <scope>NUCLEOTIDE SEQUENCE [LARGE SCALE GENOMIC DNA]</scope>
</reference>
<dbReference type="Gramene" id="OE9A000732T1">
    <property type="protein sequence ID" value="OE9A000732C1"/>
    <property type="gene ID" value="OE9A000732"/>
</dbReference>
<proteinExistence type="predicted"/>
<dbReference type="AlphaFoldDB" id="A0A8S0Q581"/>
<gene>
    <name evidence="2" type="ORF">OLEA9_A000732</name>
</gene>
<name>A0A8S0Q581_OLEEU</name>
<evidence type="ECO:0000313" key="3">
    <source>
        <dbReference type="Proteomes" id="UP000594638"/>
    </source>
</evidence>
<dbReference type="EMBL" id="CACTIH010000408">
    <property type="protein sequence ID" value="CAA2960472.1"/>
    <property type="molecule type" value="Genomic_DNA"/>
</dbReference>
<evidence type="ECO:0000313" key="2">
    <source>
        <dbReference type="EMBL" id="CAA2960472.1"/>
    </source>
</evidence>
<sequence length="113" mass="12653">MVVVTANVKTISQQKAAMRKLLEHVHDQLAKSSQNEKVIPLGRGTNMDTIANYDTDRITQETVVPLEGSRANPPSRYASIFDRLVFTRNREGRPPFHPLEPGPALLLPQTDHI</sequence>
<feature type="region of interest" description="Disordered" evidence="1">
    <location>
        <begin position="92"/>
        <end position="113"/>
    </location>
</feature>
<evidence type="ECO:0000256" key="1">
    <source>
        <dbReference type="SAM" id="MobiDB-lite"/>
    </source>
</evidence>
<comment type="caution">
    <text evidence="2">The sequence shown here is derived from an EMBL/GenBank/DDBJ whole genome shotgun (WGS) entry which is preliminary data.</text>
</comment>